<dbReference type="GO" id="GO:0016757">
    <property type="term" value="F:glycosyltransferase activity"/>
    <property type="evidence" value="ECO:0007669"/>
    <property type="project" value="UniProtKB-KW"/>
</dbReference>
<dbReference type="SUPFAM" id="SSF53448">
    <property type="entry name" value="Nucleotide-diphospho-sugar transferases"/>
    <property type="match status" value="1"/>
</dbReference>
<keyword evidence="5" id="KW-1133">Transmembrane helix</keyword>
<dbReference type="InterPro" id="IPR001173">
    <property type="entry name" value="Glyco_trans_2-like"/>
</dbReference>
<keyword evidence="2" id="KW-0328">Glycosyltransferase</keyword>
<comment type="caution">
    <text evidence="8">The sequence shown here is derived from an EMBL/GenBank/DDBJ whole genome shotgun (WGS) entry which is preliminary data.</text>
</comment>
<evidence type="ECO:0000256" key="1">
    <source>
        <dbReference type="ARBA" id="ARBA00004141"/>
    </source>
</evidence>
<feature type="non-terminal residue" evidence="8">
    <location>
        <position position="117"/>
    </location>
</feature>
<dbReference type="PANTHER" id="PTHR48090:SF1">
    <property type="entry name" value="PROPHAGE BACTOPRENOL GLUCOSYL TRANSFERASE HOMOLOG"/>
    <property type="match status" value="1"/>
</dbReference>
<reference evidence="8" key="1">
    <citation type="journal article" date="2014" name="Front. Microbiol.">
        <title>High frequency of phylogenetically diverse reductive dehalogenase-homologous genes in deep subseafloor sedimentary metagenomes.</title>
        <authorList>
            <person name="Kawai M."/>
            <person name="Futagami T."/>
            <person name="Toyoda A."/>
            <person name="Takaki Y."/>
            <person name="Nishi S."/>
            <person name="Hori S."/>
            <person name="Arai W."/>
            <person name="Tsubouchi T."/>
            <person name="Morono Y."/>
            <person name="Uchiyama I."/>
            <person name="Ito T."/>
            <person name="Fujiyama A."/>
            <person name="Inagaki F."/>
            <person name="Takami H."/>
        </authorList>
    </citation>
    <scope>NUCLEOTIDE SEQUENCE</scope>
    <source>
        <strain evidence="8">Expedition CK06-06</strain>
    </source>
</reference>
<keyword evidence="6" id="KW-0472">Membrane</keyword>
<dbReference type="PANTHER" id="PTHR48090">
    <property type="entry name" value="UNDECAPRENYL-PHOSPHATE 4-DEOXY-4-FORMAMIDO-L-ARABINOSE TRANSFERASE-RELATED"/>
    <property type="match status" value="1"/>
</dbReference>
<dbReference type="InterPro" id="IPR050256">
    <property type="entry name" value="Glycosyltransferase_2"/>
</dbReference>
<evidence type="ECO:0000256" key="5">
    <source>
        <dbReference type="ARBA" id="ARBA00022989"/>
    </source>
</evidence>
<keyword evidence="4" id="KW-0812">Transmembrane</keyword>
<evidence type="ECO:0000313" key="8">
    <source>
        <dbReference type="EMBL" id="GAG92027.1"/>
    </source>
</evidence>
<sequence>MNQSDRHDPTAPVRSIERPSPGLLSIVIPCYNEEAIIEATHARICSIAPQLGMELEVLYVDDGSHDSTLEKLKQLAFGDSRILVIEFSRNFGQQAAMSAGLEMARGDAVVIIDADLQ</sequence>
<keyword evidence="3" id="KW-0808">Transferase</keyword>
<dbReference type="InterPro" id="IPR029044">
    <property type="entry name" value="Nucleotide-diphossugar_trans"/>
</dbReference>
<evidence type="ECO:0000256" key="3">
    <source>
        <dbReference type="ARBA" id="ARBA00022679"/>
    </source>
</evidence>
<evidence type="ECO:0000256" key="4">
    <source>
        <dbReference type="ARBA" id="ARBA00022692"/>
    </source>
</evidence>
<gene>
    <name evidence="8" type="ORF">S01H4_40514</name>
</gene>
<name>X1CG25_9ZZZZ</name>
<dbReference type="AlphaFoldDB" id="X1CG25"/>
<dbReference type="Gene3D" id="3.90.550.10">
    <property type="entry name" value="Spore Coat Polysaccharide Biosynthesis Protein SpsA, Chain A"/>
    <property type="match status" value="1"/>
</dbReference>
<protein>
    <recommendedName>
        <fullName evidence="7">Glycosyltransferase 2-like domain-containing protein</fullName>
    </recommendedName>
</protein>
<dbReference type="EMBL" id="BART01022070">
    <property type="protein sequence ID" value="GAG92027.1"/>
    <property type="molecule type" value="Genomic_DNA"/>
</dbReference>
<evidence type="ECO:0000259" key="7">
    <source>
        <dbReference type="Pfam" id="PF00535"/>
    </source>
</evidence>
<comment type="subcellular location">
    <subcellularLocation>
        <location evidence="1">Membrane</location>
        <topology evidence="1">Multi-pass membrane protein</topology>
    </subcellularLocation>
</comment>
<evidence type="ECO:0000256" key="6">
    <source>
        <dbReference type="ARBA" id="ARBA00023136"/>
    </source>
</evidence>
<feature type="domain" description="Glycosyltransferase 2-like" evidence="7">
    <location>
        <begin position="25"/>
        <end position="117"/>
    </location>
</feature>
<organism evidence="8">
    <name type="scientific">marine sediment metagenome</name>
    <dbReference type="NCBI Taxonomy" id="412755"/>
    <lineage>
        <taxon>unclassified sequences</taxon>
        <taxon>metagenomes</taxon>
        <taxon>ecological metagenomes</taxon>
    </lineage>
</organism>
<evidence type="ECO:0000256" key="2">
    <source>
        <dbReference type="ARBA" id="ARBA00022676"/>
    </source>
</evidence>
<dbReference type="GO" id="GO:0005886">
    <property type="term" value="C:plasma membrane"/>
    <property type="evidence" value="ECO:0007669"/>
    <property type="project" value="TreeGrafter"/>
</dbReference>
<accession>X1CG25</accession>
<proteinExistence type="predicted"/>
<dbReference type="Pfam" id="PF00535">
    <property type="entry name" value="Glycos_transf_2"/>
    <property type="match status" value="1"/>
</dbReference>